<evidence type="ECO:0000313" key="5">
    <source>
        <dbReference type="EMBL" id="MBB4012830.1"/>
    </source>
</evidence>
<keyword evidence="6" id="KW-1185">Reference proteome</keyword>
<dbReference type="GO" id="GO:0009313">
    <property type="term" value="P:oligosaccharide catabolic process"/>
    <property type="evidence" value="ECO:0007669"/>
    <property type="project" value="TreeGrafter"/>
</dbReference>
<accession>A0A840BIM1</accession>
<dbReference type="SUPFAM" id="SSF51011">
    <property type="entry name" value="Glycosyl hydrolase domain"/>
    <property type="match status" value="1"/>
</dbReference>
<comment type="similarity">
    <text evidence="1">Belongs to the glycosyl hydrolase 13 family.</text>
</comment>
<feature type="compositionally biased region" description="Pro residues" evidence="2">
    <location>
        <begin position="55"/>
        <end position="64"/>
    </location>
</feature>
<dbReference type="AlphaFoldDB" id="A0A840BIM1"/>
<dbReference type="GO" id="GO:0004556">
    <property type="term" value="F:alpha-amylase activity"/>
    <property type="evidence" value="ECO:0007669"/>
    <property type="project" value="TreeGrafter"/>
</dbReference>
<dbReference type="InterPro" id="IPR045857">
    <property type="entry name" value="O16G_dom_2"/>
</dbReference>
<dbReference type="PANTHER" id="PTHR10357:SF179">
    <property type="entry name" value="NEUTRAL AND BASIC AMINO ACID TRANSPORT PROTEIN RBAT"/>
    <property type="match status" value="1"/>
</dbReference>
<evidence type="ECO:0000256" key="3">
    <source>
        <dbReference type="SAM" id="SignalP"/>
    </source>
</evidence>
<proteinExistence type="inferred from homology"/>
<dbReference type="Gene3D" id="3.20.20.80">
    <property type="entry name" value="Glycosidases"/>
    <property type="match status" value="1"/>
</dbReference>
<dbReference type="PANTHER" id="PTHR10357">
    <property type="entry name" value="ALPHA-AMYLASE FAMILY MEMBER"/>
    <property type="match status" value="1"/>
</dbReference>
<dbReference type="SUPFAM" id="SSF51445">
    <property type="entry name" value="(Trans)glycosidases"/>
    <property type="match status" value="1"/>
</dbReference>
<dbReference type="InterPro" id="IPR017853">
    <property type="entry name" value="GH"/>
</dbReference>
<evidence type="ECO:0000259" key="4">
    <source>
        <dbReference type="SMART" id="SM00642"/>
    </source>
</evidence>
<dbReference type="RefSeq" id="WP_183634607.1">
    <property type="nucleotide sequence ID" value="NZ_BAABLE010000011.1"/>
</dbReference>
<reference evidence="5 6" key="1">
    <citation type="submission" date="2020-08" db="EMBL/GenBank/DDBJ databases">
        <title>Genomic Encyclopedia of Type Strains, Phase IV (KMG-IV): sequencing the most valuable type-strain genomes for metagenomic binning, comparative biology and taxonomic classification.</title>
        <authorList>
            <person name="Goeker M."/>
        </authorList>
    </citation>
    <scope>NUCLEOTIDE SEQUENCE [LARGE SCALE GENOMIC DNA]</scope>
    <source>
        <strain evidence="5 6">DSM 106739</strain>
    </source>
</reference>
<dbReference type="CDD" id="cd11316">
    <property type="entry name" value="AmyAc_bac2_AmyA"/>
    <property type="match status" value="1"/>
</dbReference>
<feature type="domain" description="Glycosyl hydrolase family 13 catalytic" evidence="4">
    <location>
        <begin position="110"/>
        <end position="466"/>
    </location>
</feature>
<keyword evidence="3" id="KW-0732">Signal</keyword>
<feature type="signal peptide" evidence="3">
    <location>
        <begin position="1"/>
        <end position="26"/>
    </location>
</feature>
<sequence length="596" mass="66497">MRSELKRRILVSCLALSGFAAWPAFAQTTPELKALEEQLAKQKAKNAPAAAAPVTPAPAAPAPAPAAAKPATGIPVPPTVPGFSDVGPVPFAPVDSGLAPDWYKRGVFTEILVRAYQDSNGDGIGDIKGLTQRLDYLQSLGIHGIWLMPVFQSSDHDHGYAVENYRQIEPDYGTLADFDELIAEAHKRGIGIIVDYVMNHSSADHKLFDSAGKRKSPYRDWYVWADKHPEGWTTFSGDPWREMGDSWYYAAFDAGMPDFNLRKPDVVDFHMNNLRFWLNRGVDGFRFDAVGVLFENSSIAWDNQPENHVLMNDVRKLLDQYGKRYMVCEAPSDPVPFAQATSCGSAFAFGLQKHIVHSVKMGRVMPDLLYTLQTFPVARMGTILSNHDWFAGARPWRQFNGDVKSYKMAAATLLTLPGMPFIYYGEEIGLGLSEQSYHDDQKIRGPMAWDGDKPLGGFTDSDSAFRAVVQNWKTNNVAAEQKDPNSLLNWYRAMIGLRNSEPALSIGSFKPISGQDEQIFAFEREYEGTKLLVLMNYAYREGKLDLPADFKPEQWQPLFPLDGKLDVQPKKVKKGEKPGLELHMGTQQVLVLKAIK</sequence>
<feature type="region of interest" description="Disordered" evidence="2">
    <location>
        <begin position="46"/>
        <end position="70"/>
    </location>
</feature>
<organism evidence="5 6">
    <name type="scientific">Niveibacterium umoris</name>
    <dbReference type="NCBI Taxonomy" id="1193620"/>
    <lineage>
        <taxon>Bacteria</taxon>
        <taxon>Pseudomonadati</taxon>
        <taxon>Pseudomonadota</taxon>
        <taxon>Betaproteobacteria</taxon>
        <taxon>Rhodocyclales</taxon>
        <taxon>Rhodocyclaceae</taxon>
        <taxon>Niveibacterium</taxon>
    </lineage>
</organism>
<keyword evidence="5" id="KW-0326">Glycosidase</keyword>
<evidence type="ECO:0000256" key="2">
    <source>
        <dbReference type="SAM" id="MobiDB-lite"/>
    </source>
</evidence>
<protein>
    <submittedName>
        <fullName evidence="5">Glycosidase</fullName>
    </submittedName>
</protein>
<dbReference type="EMBL" id="JACIET010000001">
    <property type="protein sequence ID" value="MBB4012830.1"/>
    <property type="molecule type" value="Genomic_DNA"/>
</dbReference>
<keyword evidence="5" id="KW-0378">Hydrolase</keyword>
<dbReference type="Pfam" id="PF00128">
    <property type="entry name" value="Alpha-amylase"/>
    <property type="match status" value="1"/>
</dbReference>
<dbReference type="Gene3D" id="2.60.40.1180">
    <property type="entry name" value="Golgi alpha-mannosidase II"/>
    <property type="match status" value="1"/>
</dbReference>
<evidence type="ECO:0000313" key="6">
    <source>
        <dbReference type="Proteomes" id="UP000561045"/>
    </source>
</evidence>
<dbReference type="InterPro" id="IPR013780">
    <property type="entry name" value="Glyco_hydro_b"/>
</dbReference>
<dbReference type="InterPro" id="IPR006047">
    <property type="entry name" value="GH13_cat_dom"/>
</dbReference>
<name>A0A840BIM1_9RHOO</name>
<dbReference type="SMART" id="SM00642">
    <property type="entry name" value="Aamy"/>
    <property type="match status" value="1"/>
</dbReference>
<evidence type="ECO:0000256" key="1">
    <source>
        <dbReference type="ARBA" id="ARBA00008061"/>
    </source>
</evidence>
<dbReference type="Proteomes" id="UP000561045">
    <property type="component" value="Unassembled WGS sequence"/>
</dbReference>
<gene>
    <name evidence="5" type="ORF">GGR36_002138</name>
</gene>
<comment type="caution">
    <text evidence="5">The sequence shown here is derived from an EMBL/GenBank/DDBJ whole genome shotgun (WGS) entry which is preliminary data.</text>
</comment>
<feature type="chain" id="PRO_5032585002" evidence="3">
    <location>
        <begin position="27"/>
        <end position="596"/>
    </location>
</feature>
<dbReference type="Gene3D" id="3.90.400.10">
    <property type="entry name" value="Oligo-1,6-glucosidase, Domain 2"/>
    <property type="match status" value="1"/>
</dbReference>